<proteinExistence type="predicted"/>
<evidence type="ECO:0000313" key="3">
    <source>
        <dbReference type="EMBL" id="KAH3709158.1"/>
    </source>
</evidence>
<dbReference type="AlphaFoldDB" id="A0A9D4BWS2"/>
<organism evidence="3 4">
    <name type="scientific">Dreissena polymorpha</name>
    <name type="common">Zebra mussel</name>
    <name type="synonym">Mytilus polymorpha</name>
    <dbReference type="NCBI Taxonomy" id="45954"/>
    <lineage>
        <taxon>Eukaryota</taxon>
        <taxon>Metazoa</taxon>
        <taxon>Spiralia</taxon>
        <taxon>Lophotrochozoa</taxon>
        <taxon>Mollusca</taxon>
        <taxon>Bivalvia</taxon>
        <taxon>Autobranchia</taxon>
        <taxon>Heteroconchia</taxon>
        <taxon>Euheterodonta</taxon>
        <taxon>Imparidentia</taxon>
        <taxon>Neoheterodontei</taxon>
        <taxon>Myida</taxon>
        <taxon>Dreissenoidea</taxon>
        <taxon>Dreissenidae</taxon>
        <taxon>Dreissena</taxon>
    </lineage>
</organism>
<feature type="signal peptide" evidence="2">
    <location>
        <begin position="1"/>
        <end position="24"/>
    </location>
</feature>
<protein>
    <submittedName>
        <fullName evidence="3">Uncharacterized protein</fullName>
    </submittedName>
</protein>
<keyword evidence="1 2" id="KW-0732">Signal</keyword>
<feature type="chain" id="PRO_5038493198" evidence="2">
    <location>
        <begin position="25"/>
        <end position="118"/>
    </location>
</feature>
<dbReference type="InterPro" id="IPR050975">
    <property type="entry name" value="Sleep_regulator"/>
</dbReference>
<dbReference type="Proteomes" id="UP000828390">
    <property type="component" value="Unassembled WGS sequence"/>
</dbReference>
<evidence type="ECO:0000313" key="4">
    <source>
        <dbReference type="Proteomes" id="UP000828390"/>
    </source>
</evidence>
<dbReference type="EMBL" id="JAIWYP010000014">
    <property type="protein sequence ID" value="KAH3709158.1"/>
    <property type="molecule type" value="Genomic_DNA"/>
</dbReference>
<keyword evidence="4" id="KW-1185">Reference proteome</keyword>
<reference evidence="3" key="1">
    <citation type="journal article" date="2019" name="bioRxiv">
        <title>The Genome of the Zebra Mussel, Dreissena polymorpha: A Resource for Invasive Species Research.</title>
        <authorList>
            <person name="McCartney M.A."/>
            <person name="Auch B."/>
            <person name="Kono T."/>
            <person name="Mallez S."/>
            <person name="Zhang Y."/>
            <person name="Obille A."/>
            <person name="Becker A."/>
            <person name="Abrahante J.E."/>
            <person name="Garbe J."/>
            <person name="Badalamenti J.P."/>
            <person name="Herman A."/>
            <person name="Mangelson H."/>
            <person name="Liachko I."/>
            <person name="Sullivan S."/>
            <person name="Sone E.D."/>
            <person name="Koren S."/>
            <person name="Silverstein K.A.T."/>
            <person name="Beckman K.B."/>
            <person name="Gohl D.M."/>
        </authorList>
    </citation>
    <scope>NUCLEOTIDE SEQUENCE</scope>
    <source>
        <strain evidence="3">Duluth1</strain>
        <tissue evidence="3">Whole animal</tissue>
    </source>
</reference>
<comment type="caution">
    <text evidence="3">The sequence shown here is derived from an EMBL/GenBank/DDBJ whole genome shotgun (WGS) entry which is preliminary data.</text>
</comment>
<gene>
    <name evidence="3" type="ORF">DPMN_068619</name>
</gene>
<evidence type="ECO:0000256" key="2">
    <source>
        <dbReference type="SAM" id="SignalP"/>
    </source>
</evidence>
<name>A0A9D4BWS2_DREPO</name>
<sequence length="118" mass="12138">MVGAKTFVSACALAVLLCVSNVDAFKCYDCSGTDCADEFTKSSSLESSLTTCVACTKTKTSGVVTRDCSLVAIGNDCTTSGDDAYCTCDSELCNGSNNMAVSMATLLGATLVVFFSNI</sequence>
<evidence type="ECO:0000256" key="1">
    <source>
        <dbReference type="ARBA" id="ARBA00022729"/>
    </source>
</evidence>
<reference evidence="3" key="2">
    <citation type="submission" date="2020-11" db="EMBL/GenBank/DDBJ databases">
        <authorList>
            <person name="McCartney M.A."/>
            <person name="Auch B."/>
            <person name="Kono T."/>
            <person name="Mallez S."/>
            <person name="Becker A."/>
            <person name="Gohl D.M."/>
            <person name="Silverstein K.A.T."/>
            <person name="Koren S."/>
            <person name="Bechman K.B."/>
            <person name="Herman A."/>
            <person name="Abrahante J.E."/>
            <person name="Garbe J."/>
        </authorList>
    </citation>
    <scope>NUCLEOTIDE SEQUENCE</scope>
    <source>
        <strain evidence="3">Duluth1</strain>
        <tissue evidence="3">Whole animal</tissue>
    </source>
</reference>
<accession>A0A9D4BWS2</accession>
<dbReference type="PANTHER" id="PTHR33562">
    <property type="entry name" value="ATILLA, ISOFORM B-RELATED-RELATED"/>
    <property type="match status" value="1"/>
</dbReference>